<dbReference type="Pfam" id="PF24623">
    <property type="entry name" value="Phage_zn_bind_8"/>
    <property type="match status" value="1"/>
</dbReference>
<keyword evidence="4" id="KW-1185">Reference proteome</keyword>
<protein>
    <recommendedName>
        <fullName evidence="2">DNA-binding phage zinc finger domain-containing protein</fullName>
    </recommendedName>
</protein>
<dbReference type="InterPro" id="IPR056911">
    <property type="entry name" value="Phage_Znf_bind_put"/>
</dbReference>
<organism evidence="3 4">
    <name type="scientific">Streptomyces tendae</name>
    <dbReference type="NCBI Taxonomy" id="1932"/>
    <lineage>
        <taxon>Bacteria</taxon>
        <taxon>Bacillati</taxon>
        <taxon>Actinomycetota</taxon>
        <taxon>Actinomycetes</taxon>
        <taxon>Kitasatosporales</taxon>
        <taxon>Streptomycetaceae</taxon>
        <taxon>Streptomyces</taxon>
    </lineage>
</organism>
<name>A0ABW7SCG3_STRTE</name>
<evidence type="ECO:0000256" key="1">
    <source>
        <dbReference type="SAM" id="MobiDB-lite"/>
    </source>
</evidence>
<gene>
    <name evidence="3" type="ORF">ACH3YB_31485</name>
</gene>
<evidence type="ECO:0000313" key="3">
    <source>
        <dbReference type="EMBL" id="MFI0576159.1"/>
    </source>
</evidence>
<feature type="region of interest" description="Disordered" evidence="1">
    <location>
        <begin position="78"/>
        <end position="97"/>
    </location>
</feature>
<reference evidence="3 4" key="1">
    <citation type="submission" date="2024-10" db="EMBL/GenBank/DDBJ databases">
        <authorList>
            <person name="Wannawong T."/>
            <person name="Kuncharoen N."/>
            <person name="Mhuantong W."/>
        </authorList>
    </citation>
    <scope>NUCLEOTIDE SEQUENCE [LARGE SCALE GENOMIC DNA]</scope>
    <source>
        <strain evidence="3 4">CALK1-4</strain>
    </source>
</reference>
<feature type="domain" description="DNA-binding phage zinc finger" evidence="2">
    <location>
        <begin position="83"/>
        <end position="139"/>
    </location>
</feature>
<proteinExistence type="predicted"/>
<evidence type="ECO:0000313" key="4">
    <source>
        <dbReference type="Proteomes" id="UP001610810"/>
    </source>
</evidence>
<comment type="caution">
    <text evidence="3">The sequence shown here is derived from an EMBL/GenBank/DDBJ whole genome shotgun (WGS) entry which is preliminary data.</text>
</comment>
<sequence length="146" mass="15951">MTEPPTNGLQFAHDLARLREHLEHAGNEYLPIEHQSAAAAGFLKVINELTTGADPTAAVARAMATYFRVDEAQRAHVAATEARRQREEQDLEAEEEITRKVECPDCGAAAGLRCKGTGASGGLKKKSHRARFRLARQLTDRKGTTS</sequence>
<evidence type="ECO:0000259" key="2">
    <source>
        <dbReference type="Pfam" id="PF24623"/>
    </source>
</evidence>
<dbReference type="RefSeq" id="WP_398353404.1">
    <property type="nucleotide sequence ID" value="NZ_CBDRGV010000016.1"/>
</dbReference>
<dbReference type="EMBL" id="JBIQWK010000011">
    <property type="protein sequence ID" value="MFI0576159.1"/>
    <property type="molecule type" value="Genomic_DNA"/>
</dbReference>
<dbReference type="Proteomes" id="UP001610810">
    <property type="component" value="Unassembled WGS sequence"/>
</dbReference>
<accession>A0ABW7SCG3</accession>